<feature type="region of interest" description="Disordered" evidence="1">
    <location>
        <begin position="96"/>
        <end position="140"/>
    </location>
</feature>
<feature type="region of interest" description="Disordered" evidence="1">
    <location>
        <begin position="182"/>
        <end position="202"/>
    </location>
</feature>
<accession>A0A0G4I5M5</accession>
<dbReference type="PhylomeDB" id="A0A0G4I5M5"/>
<protein>
    <recommendedName>
        <fullName evidence="3">CCHC-type domain-containing protein</fullName>
    </recommendedName>
</protein>
<feature type="compositionally biased region" description="Polar residues" evidence="1">
    <location>
        <begin position="184"/>
        <end position="196"/>
    </location>
</feature>
<sequence>MKDSKGEKDIPDSLRGEVVFACFSAYNQRMLGTEWDKDDLSDYGKLIAEAKKLASKTQTNIIMEPAGGSPVWQTATTNNITQTKKATVIKQEATFIGGTGFPPRGRNRGRGRGRGSSGTSRRRGHRGQERGQEMNPNDCPKCGRVEGHDLEWLEKNDYPGKTHTCKICGKYGHRLRVCRKKGDTANTPQASTSNSRGRGRPLHREDVEGCKLLEVVAPDDSIARQPTMLNMRRMKCKVRGVGWQVIFVMVYLMHDLVPYLMRQDDAEGETILRKEGKESYVVVRDTRGFLAEIFVDNPRGDGRTTNLPFTDVIVPYTDKVVAAMRDEGSMWAVGLHTIRFEELRAEHRRFGDVGVLRTAESGIELPGSEVVWLYEKNKNLTVVTRKQPNRDVWDIIHTYPHHVKPVKRGIVACWGGPEWVPENNESQQQQPYAIPPSSEESSQNDFLPAPPVQGDASNEGVHDHASGGQLGGNNKQAQGGGPPGVDLGDEPPADNVFFLTPPHDCFYLGLDAKHPFTVPDDFKQGSTQTPALSEEVERGDFDEACRDEWLKNIVGKGVLDRVVDRKEVDSVMRMGWRLT</sequence>
<dbReference type="AlphaFoldDB" id="A0A0G4I5M5"/>
<reference evidence="2" key="1">
    <citation type="submission" date="2014-11" db="EMBL/GenBank/DDBJ databases">
        <authorList>
            <person name="Otto D Thomas"/>
            <person name="Naeem Raeece"/>
        </authorList>
    </citation>
    <scope>NUCLEOTIDE SEQUENCE</scope>
</reference>
<organism evidence="2">
    <name type="scientific">Chromera velia CCMP2878</name>
    <dbReference type="NCBI Taxonomy" id="1169474"/>
    <lineage>
        <taxon>Eukaryota</taxon>
        <taxon>Sar</taxon>
        <taxon>Alveolata</taxon>
        <taxon>Colpodellida</taxon>
        <taxon>Chromeraceae</taxon>
        <taxon>Chromera</taxon>
    </lineage>
</organism>
<proteinExistence type="predicted"/>
<evidence type="ECO:0000313" key="2">
    <source>
        <dbReference type="EMBL" id="CEM52300.1"/>
    </source>
</evidence>
<gene>
    <name evidence="2" type="ORF">Cvel_11208</name>
</gene>
<name>A0A0G4I5M5_9ALVE</name>
<feature type="region of interest" description="Disordered" evidence="1">
    <location>
        <begin position="421"/>
        <end position="494"/>
    </location>
</feature>
<dbReference type="EMBL" id="CDMZ01005216">
    <property type="protein sequence ID" value="CEM52300.1"/>
    <property type="molecule type" value="Genomic_DNA"/>
</dbReference>
<dbReference type="VEuPathDB" id="CryptoDB:Cvel_11208"/>
<evidence type="ECO:0000256" key="1">
    <source>
        <dbReference type="SAM" id="MobiDB-lite"/>
    </source>
</evidence>
<evidence type="ECO:0008006" key="3">
    <source>
        <dbReference type="Google" id="ProtNLM"/>
    </source>
</evidence>